<evidence type="ECO:0000313" key="7">
    <source>
        <dbReference type="Proteomes" id="UP000276133"/>
    </source>
</evidence>
<dbReference type="EMBL" id="REGN01008758">
    <property type="protein sequence ID" value="RNA02776.1"/>
    <property type="molecule type" value="Genomic_DNA"/>
</dbReference>
<protein>
    <submittedName>
        <fullName evidence="6">Ulp1 protease C-terminal catalytic domain-containing</fullName>
    </submittedName>
</protein>
<evidence type="ECO:0000256" key="2">
    <source>
        <dbReference type="ARBA" id="ARBA00022670"/>
    </source>
</evidence>
<dbReference type="InterPro" id="IPR003653">
    <property type="entry name" value="Peptidase_C48_C"/>
</dbReference>
<dbReference type="GO" id="GO:0016926">
    <property type="term" value="P:protein desumoylation"/>
    <property type="evidence" value="ECO:0007669"/>
    <property type="project" value="TreeGrafter"/>
</dbReference>
<dbReference type="GO" id="GO:0005634">
    <property type="term" value="C:nucleus"/>
    <property type="evidence" value="ECO:0007669"/>
    <property type="project" value="TreeGrafter"/>
</dbReference>
<dbReference type="PROSITE" id="PS50600">
    <property type="entry name" value="ULP_PROTEASE"/>
    <property type="match status" value="1"/>
</dbReference>
<gene>
    <name evidence="6" type="ORF">BpHYR1_020331</name>
</gene>
<organism evidence="6 7">
    <name type="scientific">Brachionus plicatilis</name>
    <name type="common">Marine rotifer</name>
    <name type="synonym">Brachionus muelleri</name>
    <dbReference type="NCBI Taxonomy" id="10195"/>
    <lineage>
        <taxon>Eukaryota</taxon>
        <taxon>Metazoa</taxon>
        <taxon>Spiralia</taxon>
        <taxon>Gnathifera</taxon>
        <taxon>Rotifera</taxon>
        <taxon>Eurotatoria</taxon>
        <taxon>Monogononta</taxon>
        <taxon>Pseudotrocha</taxon>
        <taxon>Ploima</taxon>
        <taxon>Brachionidae</taxon>
        <taxon>Brachionus</taxon>
    </lineage>
</organism>
<dbReference type="InterPro" id="IPR038765">
    <property type="entry name" value="Papain-like_cys_pep_sf"/>
</dbReference>
<dbReference type="PANTHER" id="PTHR12606:SF141">
    <property type="entry name" value="GH15225P-RELATED"/>
    <property type="match status" value="1"/>
</dbReference>
<dbReference type="Pfam" id="PF02902">
    <property type="entry name" value="Peptidase_C48"/>
    <property type="match status" value="1"/>
</dbReference>
<reference evidence="6 7" key="1">
    <citation type="journal article" date="2018" name="Sci. Rep.">
        <title>Genomic signatures of local adaptation to the degree of environmental predictability in rotifers.</title>
        <authorList>
            <person name="Franch-Gras L."/>
            <person name="Hahn C."/>
            <person name="Garcia-Roger E.M."/>
            <person name="Carmona M.J."/>
            <person name="Serra M."/>
            <person name="Gomez A."/>
        </authorList>
    </citation>
    <scope>NUCLEOTIDE SEQUENCE [LARGE SCALE GENOMIC DNA]</scope>
    <source>
        <strain evidence="6">HYR1</strain>
    </source>
</reference>
<sequence>TNSNPKILNNDVETLQNWCSNDIDFDLLFCPININKKHWSLITFDCVSQTVNNYDSLYSPSLKLVESTSKVLGRVFTKLKSVSSWKVNVAKDFPMQNKNSNDCGVFICCFAKSLAFNKAFDFSQSTMLSIRKNMQDDILNFCLD</sequence>
<accession>A0A3M7PUE7</accession>
<evidence type="ECO:0000259" key="5">
    <source>
        <dbReference type="PROSITE" id="PS50600"/>
    </source>
</evidence>
<comment type="similarity">
    <text evidence="1">Belongs to the peptidase C48 family.</text>
</comment>
<evidence type="ECO:0000256" key="4">
    <source>
        <dbReference type="ARBA" id="ARBA00022807"/>
    </source>
</evidence>
<keyword evidence="2 6" id="KW-0645">Protease</keyword>
<feature type="non-terminal residue" evidence="6">
    <location>
        <position position="1"/>
    </location>
</feature>
<keyword evidence="7" id="KW-1185">Reference proteome</keyword>
<evidence type="ECO:0000313" key="6">
    <source>
        <dbReference type="EMBL" id="RNA02776.1"/>
    </source>
</evidence>
<evidence type="ECO:0000256" key="3">
    <source>
        <dbReference type="ARBA" id="ARBA00022801"/>
    </source>
</evidence>
<dbReference type="Gene3D" id="3.40.395.10">
    <property type="entry name" value="Adenoviral Proteinase, Chain A"/>
    <property type="match status" value="1"/>
</dbReference>
<dbReference type="GO" id="GO:0006508">
    <property type="term" value="P:proteolysis"/>
    <property type="evidence" value="ECO:0007669"/>
    <property type="project" value="UniProtKB-KW"/>
</dbReference>
<dbReference type="GO" id="GO:0016929">
    <property type="term" value="F:deSUMOylase activity"/>
    <property type="evidence" value="ECO:0007669"/>
    <property type="project" value="TreeGrafter"/>
</dbReference>
<proteinExistence type="inferred from homology"/>
<keyword evidence="4" id="KW-0788">Thiol protease</keyword>
<dbReference type="SUPFAM" id="SSF54001">
    <property type="entry name" value="Cysteine proteinases"/>
    <property type="match status" value="1"/>
</dbReference>
<dbReference type="Proteomes" id="UP000276133">
    <property type="component" value="Unassembled WGS sequence"/>
</dbReference>
<keyword evidence="3" id="KW-0378">Hydrolase</keyword>
<dbReference type="OrthoDB" id="1939479at2759"/>
<name>A0A3M7PUE7_BRAPC</name>
<dbReference type="STRING" id="10195.A0A3M7PUE7"/>
<evidence type="ECO:0000256" key="1">
    <source>
        <dbReference type="ARBA" id="ARBA00005234"/>
    </source>
</evidence>
<dbReference type="AlphaFoldDB" id="A0A3M7PUE7"/>
<feature type="domain" description="Ubiquitin-like protease family profile" evidence="5">
    <location>
        <begin position="1"/>
        <end position="114"/>
    </location>
</feature>
<comment type="caution">
    <text evidence="6">The sequence shown here is derived from an EMBL/GenBank/DDBJ whole genome shotgun (WGS) entry which is preliminary data.</text>
</comment>
<dbReference type="PANTHER" id="PTHR12606">
    <property type="entry name" value="SENTRIN/SUMO-SPECIFIC PROTEASE"/>
    <property type="match status" value="1"/>
</dbReference>